<dbReference type="OrthoDB" id="9801806at2"/>
<comment type="caution">
    <text evidence="3">The sequence shown here is derived from an EMBL/GenBank/DDBJ whole genome shotgun (WGS) entry which is preliminary data.</text>
</comment>
<dbReference type="Pfam" id="PF13173">
    <property type="entry name" value="AAA_14"/>
    <property type="match status" value="1"/>
</dbReference>
<name>A0A3S0YDV1_9GAMM</name>
<organism evidence="3 4">
    <name type="scientific">Vreelandella andesensis</name>
    <dbReference type="NCBI Taxonomy" id="447567"/>
    <lineage>
        <taxon>Bacteria</taxon>
        <taxon>Pseudomonadati</taxon>
        <taxon>Pseudomonadota</taxon>
        <taxon>Gammaproteobacteria</taxon>
        <taxon>Oceanospirillales</taxon>
        <taxon>Halomonadaceae</taxon>
        <taxon>Vreelandella</taxon>
    </lineage>
</organism>
<dbReference type="InterPro" id="IPR027417">
    <property type="entry name" value="P-loop_NTPase"/>
</dbReference>
<gene>
    <name evidence="3" type="ORF">ELY33_14545</name>
</gene>
<proteinExistence type="predicted"/>
<sequence length="460" mass="52086">MQRTLLSTLVAWKNQPMRKPLLIDGARQTGKTFLLQELFGNTFINVLRIDFLENPAYKEAFDGSLSPDDLLMNIELLTNQTFNPKTDLLILDEIGECERAVTALKYFAEKAPSYFIAASGSNIGLLNTFPVGKVEQYNLRPLSFQEFIYASKEQALIKAFDSQANTPAVHTKLMDKLTDYFFTGGMPEAVATWYQYKESSILERIEKVSKIHADLVEGYRRDFGKYAGKVDATLIESVFNSIPSQLSQVADASVKRFKFKHVHERKSRYSDFETAIHWLTCCRLALANYPIEGQPRSPLAAYKKANMVKLFLFDVGLLNHMLGSSYKEIKQQHYEYKGYVAENFVQQELTAIGVDPSYSWNDARAEIEFILATDEGSIVPVEVKSGKRTRAKSLTSYIEKCSPNKTFKLTGTQGSSALEQTNIVMPLYFTQFLPLRIGLESVSESLLGPIDMLRPLKQRL</sequence>
<dbReference type="Pfam" id="PF13635">
    <property type="entry name" value="DUF4143"/>
    <property type="match status" value="1"/>
</dbReference>
<reference evidence="3 4" key="1">
    <citation type="submission" date="2018-12" db="EMBL/GenBank/DDBJ databases">
        <title>three novel Halomonas strain isolated from plants.</title>
        <authorList>
            <person name="Sun C."/>
        </authorList>
    </citation>
    <scope>NUCLEOTIDE SEQUENCE [LARGE SCALE GENOMIC DNA]</scope>
    <source>
        <strain evidence="3 4">DSM 19434</strain>
    </source>
</reference>
<dbReference type="PANTHER" id="PTHR33295">
    <property type="entry name" value="ATPASE"/>
    <property type="match status" value="1"/>
</dbReference>
<dbReference type="RefSeq" id="WP_126948631.1">
    <property type="nucleotide sequence ID" value="NZ_RZHG01000027.1"/>
</dbReference>
<feature type="domain" description="DUF4143" evidence="2">
    <location>
        <begin position="220"/>
        <end position="386"/>
    </location>
</feature>
<accession>A0A3S0YDV1</accession>
<dbReference type="SUPFAM" id="SSF52540">
    <property type="entry name" value="P-loop containing nucleoside triphosphate hydrolases"/>
    <property type="match status" value="1"/>
</dbReference>
<keyword evidence="4" id="KW-1185">Reference proteome</keyword>
<dbReference type="InterPro" id="IPR041682">
    <property type="entry name" value="AAA_14"/>
</dbReference>
<dbReference type="PANTHER" id="PTHR33295:SF7">
    <property type="entry name" value="ATPASE"/>
    <property type="match status" value="1"/>
</dbReference>
<protein>
    <submittedName>
        <fullName evidence="3">DUF4143 domain-containing protein</fullName>
    </submittedName>
</protein>
<feature type="domain" description="AAA" evidence="1">
    <location>
        <begin position="18"/>
        <end position="147"/>
    </location>
</feature>
<dbReference type="AlphaFoldDB" id="A0A3S0YDV1"/>
<evidence type="ECO:0000259" key="1">
    <source>
        <dbReference type="Pfam" id="PF13173"/>
    </source>
</evidence>
<dbReference type="InterPro" id="IPR025420">
    <property type="entry name" value="DUF4143"/>
</dbReference>
<evidence type="ECO:0000313" key="4">
    <source>
        <dbReference type="Proteomes" id="UP000287336"/>
    </source>
</evidence>
<dbReference type="Proteomes" id="UP000287336">
    <property type="component" value="Unassembled WGS sequence"/>
</dbReference>
<dbReference type="EMBL" id="RZHG01000027">
    <property type="protein sequence ID" value="RUR27814.1"/>
    <property type="molecule type" value="Genomic_DNA"/>
</dbReference>
<evidence type="ECO:0000313" key="3">
    <source>
        <dbReference type="EMBL" id="RUR27814.1"/>
    </source>
</evidence>
<evidence type="ECO:0000259" key="2">
    <source>
        <dbReference type="Pfam" id="PF13635"/>
    </source>
</evidence>